<dbReference type="Proteomes" id="UP000319771">
    <property type="component" value="Unassembled WGS sequence"/>
</dbReference>
<accession>A0A538UB26</accession>
<dbReference type="InterPro" id="IPR011723">
    <property type="entry name" value="Znf/thioredoxin_put"/>
</dbReference>
<feature type="domain" description="Zinc finger/thioredoxin putative" evidence="2">
    <location>
        <begin position="48"/>
        <end position="79"/>
    </location>
</feature>
<dbReference type="EMBL" id="VBPB01000081">
    <property type="protein sequence ID" value="TMQ73111.1"/>
    <property type="molecule type" value="Genomic_DNA"/>
</dbReference>
<evidence type="ECO:0000313" key="3">
    <source>
        <dbReference type="EMBL" id="TMQ73111.1"/>
    </source>
</evidence>
<gene>
    <name evidence="3" type="ORF">E6K81_05550</name>
</gene>
<organism evidence="3 4">
    <name type="scientific">Eiseniibacteriota bacterium</name>
    <dbReference type="NCBI Taxonomy" id="2212470"/>
    <lineage>
        <taxon>Bacteria</taxon>
        <taxon>Candidatus Eiseniibacteriota</taxon>
    </lineage>
</organism>
<protein>
    <recommendedName>
        <fullName evidence="2">Zinc finger/thioredoxin putative domain-containing protein</fullName>
    </recommendedName>
</protein>
<evidence type="ECO:0000259" key="2">
    <source>
        <dbReference type="Pfam" id="PF13717"/>
    </source>
</evidence>
<proteinExistence type="predicted"/>
<feature type="region of interest" description="Disordered" evidence="1">
    <location>
        <begin position="93"/>
        <end position="113"/>
    </location>
</feature>
<reference evidence="3 4" key="1">
    <citation type="journal article" date="2019" name="Nat. Microbiol.">
        <title>Mediterranean grassland soil C-N compound turnover is dependent on rainfall and depth, and is mediated by genomically divergent microorganisms.</title>
        <authorList>
            <person name="Diamond S."/>
            <person name="Andeer P.F."/>
            <person name="Li Z."/>
            <person name="Crits-Christoph A."/>
            <person name="Burstein D."/>
            <person name="Anantharaman K."/>
            <person name="Lane K.R."/>
            <person name="Thomas B.C."/>
            <person name="Pan C."/>
            <person name="Northen T.R."/>
            <person name="Banfield J.F."/>
        </authorList>
    </citation>
    <scope>NUCLEOTIDE SEQUENCE [LARGE SCALE GENOMIC DNA]</scope>
    <source>
        <strain evidence="3">WS_11</strain>
    </source>
</reference>
<sequence>MPGSRRCCCPTTVNRWCWRSPDERFLRRAVMRDNEGRETPEAPPPPPMTVHCPHCSTGYLLPDHLVGPGGARVRCPQCAGDFVVVRDAAGDAAPAPAASAPASGPASPPPAPPEAIAAAVLDDLVHDLGDGLSEARARGHVLSEHGPAILDAYAEYLRRAGPGVTPQAFRLALRDRCGVDLTPRP</sequence>
<dbReference type="Pfam" id="PF13717">
    <property type="entry name" value="Zn_ribbon_4"/>
    <property type="match status" value="1"/>
</dbReference>
<evidence type="ECO:0000313" key="4">
    <source>
        <dbReference type="Proteomes" id="UP000319771"/>
    </source>
</evidence>
<name>A0A538UB26_UNCEI</name>
<feature type="compositionally biased region" description="Low complexity" evidence="1">
    <location>
        <begin position="93"/>
        <end position="105"/>
    </location>
</feature>
<dbReference type="AlphaFoldDB" id="A0A538UB26"/>
<evidence type="ECO:0000256" key="1">
    <source>
        <dbReference type="SAM" id="MobiDB-lite"/>
    </source>
</evidence>
<comment type="caution">
    <text evidence="3">The sequence shown here is derived from an EMBL/GenBank/DDBJ whole genome shotgun (WGS) entry which is preliminary data.</text>
</comment>
<dbReference type="NCBIfam" id="TIGR02098">
    <property type="entry name" value="MJ0042_CXXC"/>
    <property type="match status" value="1"/>
</dbReference>